<keyword evidence="2" id="KW-1185">Reference proteome</keyword>
<organism evidence="1 2">
    <name type="scientific">Portunus trituberculatus</name>
    <name type="common">Swimming crab</name>
    <name type="synonym">Neptunus trituberculatus</name>
    <dbReference type="NCBI Taxonomy" id="210409"/>
    <lineage>
        <taxon>Eukaryota</taxon>
        <taxon>Metazoa</taxon>
        <taxon>Ecdysozoa</taxon>
        <taxon>Arthropoda</taxon>
        <taxon>Crustacea</taxon>
        <taxon>Multicrustacea</taxon>
        <taxon>Malacostraca</taxon>
        <taxon>Eumalacostraca</taxon>
        <taxon>Eucarida</taxon>
        <taxon>Decapoda</taxon>
        <taxon>Pleocyemata</taxon>
        <taxon>Brachyura</taxon>
        <taxon>Eubrachyura</taxon>
        <taxon>Portunoidea</taxon>
        <taxon>Portunidae</taxon>
        <taxon>Portuninae</taxon>
        <taxon>Portunus</taxon>
    </lineage>
</organism>
<accession>A0A5B7K9E2</accession>
<proteinExistence type="predicted"/>
<gene>
    <name evidence="1" type="ORF">E2C01_098892</name>
</gene>
<dbReference type="EMBL" id="VSRR010135428">
    <property type="protein sequence ID" value="MPD03264.1"/>
    <property type="molecule type" value="Genomic_DNA"/>
</dbReference>
<evidence type="ECO:0000313" key="1">
    <source>
        <dbReference type="EMBL" id="MPD03264.1"/>
    </source>
</evidence>
<evidence type="ECO:0000313" key="2">
    <source>
        <dbReference type="Proteomes" id="UP000324222"/>
    </source>
</evidence>
<sequence>MALWDLHSAGACIPHGPAYHTRLHDSRAGNA</sequence>
<reference evidence="1 2" key="1">
    <citation type="submission" date="2019-05" db="EMBL/GenBank/DDBJ databases">
        <title>Another draft genome of Portunus trituberculatus and its Hox gene families provides insights of decapod evolution.</title>
        <authorList>
            <person name="Jeong J.-H."/>
            <person name="Song I."/>
            <person name="Kim S."/>
            <person name="Choi T."/>
            <person name="Kim D."/>
            <person name="Ryu S."/>
            <person name="Kim W."/>
        </authorList>
    </citation>
    <scope>NUCLEOTIDE SEQUENCE [LARGE SCALE GENOMIC DNA]</scope>
    <source>
        <tissue evidence="1">Muscle</tissue>
    </source>
</reference>
<name>A0A5B7K9E2_PORTR</name>
<comment type="caution">
    <text evidence="1">The sequence shown here is derived from an EMBL/GenBank/DDBJ whole genome shotgun (WGS) entry which is preliminary data.</text>
</comment>
<dbReference type="Proteomes" id="UP000324222">
    <property type="component" value="Unassembled WGS sequence"/>
</dbReference>
<protein>
    <submittedName>
        <fullName evidence="1">Uncharacterized protein</fullName>
    </submittedName>
</protein>
<dbReference type="AlphaFoldDB" id="A0A5B7K9E2"/>